<accession>A0AAV4DC12</accession>
<sequence length="178" mass="20130">MFLISKLPRSLYSVRYSTPPLSPTHPYTLRAIVLSRFIRQTSDLRPQTWTPRPASHLHACAEAISARTGPCLLRPGESKDVERSNDILFQNAVYGKNNQDPIPGSPMLGPSIESSFTFARIAENRQTHRLQHQSESQTEPSRKTFSSDDQVSLRSSQQEVVGTMGSIDYITERVERWT</sequence>
<organism evidence="2 3">
    <name type="scientific">Plakobranchus ocellatus</name>
    <dbReference type="NCBI Taxonomy" id="259542"/>
    <lineage>
        <taxon>Eukaryota</taxon>
        <taxon>Metazoa</taxon>
        <taxon>Spiralia</taxon>
        <taxon>Lophotrochozoa</taxon>
        <taxon>Mollusca</taxon>
        <taxon>Gastropoda</taxon>
        <taxon>Heterobranchia</taxon>
        <taxon>Euthyneura</taxon>
        <taxon>Panpulmonata</taxon>
        <taxon>Sacoglossa</taxon>
        <taxon>Placobranchoidea</taxon>
        <taxon>Plakobranchidae</taxon>
        <taxon>Plakobranchus</taxon>
    </lineage>
</organism>
<protein>
    <submittedName>
        <fullName evidence="2">Uncharacterized protein</fullName>
    </submittedName>
</protein>
<feature type="compositionally biased region" description="Polar residues" evidence="1">
    <location>
        <begin position="147"/>
        <end position="159"/>
    </location>
</feature>
<dbReference type="AlphaFoldDB" id="A0AAV4DC12"/>
<comment type="caution">
    <text evidence="2">The sequence shown here is derived from an EMBL/GenBank/DDBJ whole genome shotgun (WGS) entry which is preliminary data.</text>
</comment>
<gene>
    <name evidence="2" type="ORF">PoB_006826200</name>
</gene>
<dbReference type="Proteomes" id="UP000735302">
    <property type="component" value="Unassembled WGS sequence"/>
</dbReference>
<evidence type="ECO:0000256" key="1">
    <source>
        <dbReference type="SAM" id="MobiDB-lite"/>
    </source>
</evidence>
<dbReference type="EMBL" id="BLXT01007710">
    <property type="protein sequence ID" value="GFO41757.1"/>
    <property type="molecule type" value="Genomic_DNA"/>
</dbReference>
<reference evidence="2 3" key="1">
    <citation type="journal article" date="2021" name="Elife">
        <title>Chloroplast acquisition without the gene transfer in kleptoplastic sea slugs, Plakobranchus ocellatus.</title>
        <authorList>
            <person name="Maeda T."/>
            <person name="Takahashi S."/>
            <person name="Yoshida T."/>
            <person name="Shimamura S."/>
            <person name="Takaki Y."/>
            <person name="Nagai Y."/>
            <person name="Toyoda A."/>
            <person name="Suzuki Y."/>
            <person name="Arimoto A."/>
            <person name="Ishii H."/>
            <person name="Satoh N."/>
            <person name="Nishiyama T."/>
            <person name="Hasebe M."/>
            <person name="Maruyama T."/>
            <person name="Minagawa J."/>
            <person name="Obokata J."/>
            <person name="Shigenobu S."/>
        </authorList>
    </citation>
    <scope>NUCLEOTIDE SEQUENCE [LARGE SCALE GENOMIC DNA]</scope>
</reference>
<evidence type="ECO:0000313" key="3">
    <source>
        <dbReference type="Proteomes" id="UP000735302"/>
    </source>
</evidence>
<proteinExistence type="predicted"/>
<name>A0AAV4DC12_9GAST</name>
<feature type="region of interest" description="Disordered" evidence="1">
    <location>
        <begin position="128"/>
        <end position="159"/>
    </location>
</feature>
<keyword evidence="3" id="KW-1185">Reference proteome</keyword>
<evidence type="ECO:0000313" key="2">
    <source>
        <dbReference type="EMBL" id="GFO41757.1"/>
    </source>
</evidence>